<feature type="transmembrane region" description="Helical" evidence="8">
    <location>
        <begin position="188"/>
        <end position="210"/>
    </location>
</feature>
<comment type="subcellular location">
    <subcellularLocation>
        <location evidence="8">Golgi apparatus membrane</location>
        <topology evidence="8">Multi-pass membrane protein</topology>
    </subcellularLocation>
    <subcellularLocation>
        <location evidence="1">Membrane</location>
        <topology evidence="1">Multi-pass membrane protein</topology>
    </subcellularLocation>
</comment>
<dbReference type="STRING" id="1037660.A0A066VZ87"/>
<dbReference type="InParanoid" id="A0A066VZ87"/>
<sequence length="224" mass="23570">MPSWIPGTGGSSSAPASTSTFGGGGGWGAAYPFSAAGNRSGNTGGRSGFLPSMTSSGGGGPSKWVNMDTQQVSYLTGELTGENSAFAQFGFELTRQQRLMGFVGCVIAGFVISLIGTLLLLIASYVLFAILYSVGFLVSLTGTGFLIGFGTMIKQMFKPVRVVATIIMFAAFAMVWISAFAIRSAPLAIVFCVVLYLSYLWFALSFVPYARSLVKRMFSKVIGG</sequence>
<keyword evidence="8" id="KW-0333">Golgi apparatus</keyword>
<dbReference type="EMBL" id="JMSN01000054">
    <property type="protein sequence ID" value="KDN44134.1"/>
    <property type="molecule type" value="Genomic_DNA"/>
</dbReference>
<feature type="transmembrane region" description="Helical" evidence="8">
    <location>
        <begin position="99"/>
        <end position="123"/>
    </location>
</feature>
<reference evidence="9 10" key="1">
    <citation type="submission" date="2014-05" db="EMBL/GenBank/DDBJ databases">
        <title>Draft genome sequence of a rare smut relative, Tilletiaria anomala UBC 951.</title>
        <authorList>
            <consortium name="DOE Joint Genome Institute"/>
            <person name="Toome M."/>
            <person name="Kuo A."/>
            <person name="Henrissat B."/>
            <person name="Lipzen A."/>
            <person name="Tritt A."/>
            <person name="Yoshinaga Y."/>
            <person name="Zane M."/>
            <person name="Barry K."/>
            <person name="Grigoriev I.V."/>
            <person name="Spatafora J.W."/>
            <person name="Aimea M.C."/>
        </authorList>
    </citation>
    <scope>NUCLEOTIDE SEQUENCE [LARGE SCALE GENOMIC DNA]</scope>
    <source>
        <strain evidence="9 10">UBC 951</strain>
    </source>
</reference>
<keyword evidence="6 8" id="KW-0472">Membrane</keyword>
<accession>A0A066VZ87</accession>
<keyword evidence="4 8" id="KW-0653">Protein transport</keyword>
<organism evidence="9 10">
    <name type="scientific">Tilletiaria anomala (strain ATCC 24038 / CBS 436.72 / UBC 951)</name>
    <dbReference type="NCBI Taxonomy" id="1037660"/>
    <lineage>
        <taxon>Eukaryota</taxon>
        <taxon>Fungi</taxon>
        <taxon>Dikarya</taxon>
        <taxon>Basidiomycota</taxon>
        <taxon>Ustilaginomycotina</taxon>
        <taxon>Exobasidiomycetes</taxon>
        <taxon>Georgefischeriales</taxon>
        <taxon>Tilletiariaceae</taxon>
        <taxon>Tilletiaria</taxon>
    </lineage>
</organism>
<evidence type="ECO:0000256" key="8">
    <source>
        <dbReference type="RuleBase" id="RU363111"/>
    </source>
</evidence>
<dbReference type="Proteomes" id="UP000027361">
    <property type="component" value="Unassembled WGS sequence"/>
</dbReference>
<evidence type="ECO:0000313" key="9">
    <source>
        <dbReference type="EMBL" id="KDN44134.1"/>
    </source>
</evidence>
<dbReference type="GO" id="GO:0015031">
    <property type="term" value="P:protein transport"/>
    <property type="evidence" value="ECO:0007669"/>
    <property type="project" value="UniProtKB-KW"/>
</dbReference>
<keyword evidence="2 8" id="KW-0813">Transport</keyword>
<evidence type="ECO:0000256" key="3">
    <source>
        <dbReference type="ARBA" id="ARBA00022692"/>
    </source>
</evidence>
<evidence type="ECO:0000313" key="10">
    <source>
        <dbReference type="Proteomes" id="UP000027361"/>
    </source>
</evidence>
<dbReference type="GO" id="GO:0016192">
    <property type="term" value="P:vesicle-mediated transport"/>
    <property type="evidence" value="ECO:0007669"/>
    <property type="project" value="InterPro"/>
</dbReference>
<dbReference type="AlphaFoldDB" id="A0A066VZ87"/>
<dbReference type="InterPro" id="IPR007305">
    <property type="entry name" value="Vesicle_transpt_Got1/SFT2"/>
</dbReference>
<dbReference type="GeneID" id="25264626"/>
<comment type="caution">
    <text evidence="9">The sequence shown here is derived from an EMBL/GenBank/DDBJ whole genome shotgun (WGS) entry which is preliminary data.</text>
</comment>
<feature type="transmembrane region" description="Helical" evidence="8">
    <location>
        <begin position="129"/>
        <end position="150"/>
    </location>
</feature>
<evidence type="ECO:0000256" key="4">
    <source>
        <dbReference type="ARBA" id="ARBA00022927"/>
    </source>
</evidence>
<evidence type="ECO:0000256" key="5">
    <source>
        <dbReference type="ARBA" id="ARBA00022989"/>
    </source>
</evidence>
<dbReference type="GO" id="GO:0000139">
    <property type="term" value="C:Golgi membrane"/>
    <property type="evidence" value="ECO:0007669"/>
    <property type="project" value="UniProtKB-SubCell"/>
</dbReference>
<proteinExistence type="inferred from homology"/>
<keyword evidence="10" id="KW-1185">Reference proteome</keyword>
<dbReference type="PANTHER" id="PTHR23137:SF6">
    <property type="entry name" value="VESICLE TRANSPORT PROTEIN"/>
    <property type="match status" value="1"/>
</dbReference>
<evidence type="ECO:0000256" key="2">
    <source>
        <dbReference type="ARBA" id="ARBA00022448"/>
    </source>
</evidence>
<gene>
    <name evidence="9" type="ORF">K437DRAFT_257175</name>
</gene>
<dbReference type="InterPro" id="IPR011691">
    <property type="entry name" value="Vesicle_transpt_SFT2"/>
</dbReference>
<evidence type="ECO:0000256" key="6">
    <source>
        <dbReference type="ARBA" id="ARBA00023136"/>
    </source>
</evidence>
<evidence type="ECO:0000256" key="7">
    <source>
        <dbReference type="ARBA" id="ARBA00025800"/>
    </source>
</evidence>
<dbReference type="RefSeq" id="XP_013242672.1">
    <property type="nucleotide sequence ID" value="XM_013387218.1"/>
</dbReference>
<dbReference type="OrthoDB" id="73614at2759"/>
<dbReference type="HOGENOM" id="CLU_099529_2_0_1"/>
<comment type="similarity">
    <text evidence="7 8">Belongs to the SFT2 family.</text>
</comment>
<keyword evidence="3 8" id="KW-0812">Transmembrane</keyword>
<evidence type="ECO:0000256" key="1">
    <source>
        <dbReference type="ARBA" id="ARBA00004141"/>
    </source>
</evidence>
<protein>
    <recommendedName>
        <fullName evidence="8">Protein transport protein SFT2</fullName>
    </recommendedName>
</protein>
<comment type="function">
    <text evidence="8">Nonessential protein required for the fusion of transport vesicles derived from the endocytic pathway with the Golgi complex.</text>
</comment>
<dbReference type="PANTHER" id="PTHR23137">
    <property type="entry name" value="VESICLE TRANSPORT PROTEIN-RELATED"/>
    <property type="match status" value="1"/>
</dbReference>
<feature type="transmembrane region" description="Helical" evidence="8">
    <location>
        <begin position="162"/>
        <end position="182"/>
    </location>
</feature>
<keyword evidence="5 8" id="KW-1133">Transmembrane helix</keyword>
<name>A0A066VZ87_TILAU</name>
<dbReference type="OMA" id="IAAIVWK"/>
<dbReference type="Pfam" id="PF04178">
    <property type="entry name" value="Got1"/>
    <property type="match status" value="1"/>
</dbReference>